<evidence type="ECO:0000256" key="2">
    <source>
        <dbReference type="SAM" id="SignalP"/>
    </source>
</evidence>
<proteinExistence type="predicted"/>
<sequence>MKQTLTITGAVLLLATLAACSNTKADASGTPASPDAAKHASPEKQDSSASKPPTASTAFDKISATVTSAKLSGTVTAENDPNHLLGRPSQYTSKVTFSDSRISADDVSGTDKGDVDRGGAIESFASPSDAKARAEYIQAVTKSMPALSEYDYVQGTTLVRVSHYLTPKQAGEYKAAAADLD</sequence>
<gene>
    <name evidence="3" type="ORF">SAMN02787118_101389</name>
</gene>
<feature type="region of interest" description="Disordered" evidence="1">
    <location>
        <begin position="73"/>
        <end position="120"/>
    </location>
</feature>
<evidence type="ECO:0000256" key="1">
    <source>
        <dbReference type="SAM" id="MobiDB-lite"/>
    </source>
</evidence>
<organism evidence="3 4">
    <name type="scientific">Streptomyces mirabilis</name>
    <dbReference type="NCBI Taxonomy" id="68239"/>
    <lineage>
        <taxon>Bacteria</taxon>
        <taxon>Bacillati</taxon>
        <taxon>Actinomycetota</taxon>
        <taxon>Actinomycetes</taxon>
        <taxon>Kitasatosporales</taxon>
        <taxon>Streptomycetaceae</taxon>
        <taxon>Streptomyces</taxon>
    </lineage>
</organism>
<dbReference type="PROSITE" id="PS51257">
    <property type="entry name" value="PROKAR_LIPOPROTEIN"/>
    <property type="match status" value="1"/>
</dbReference>
<dbReference type="Proteomes" id="UP000181942">
    <property type="component" value="Unassembled WGS sequence"/>
</dbReference>
<dbReference type="AlphaFoldDB" id="A0A1I1ZRK1"/>
<name>A0A1I1ZRK1_9ACTN</name>
<protein>
    <recommendedName>
        <fullName evidence="5">Lipoprotein</fullName>
    </recommendedName>
</protein>
<feature type="signal peptide" evidence="2">
    <location>
        <begin position="1"/>
        <end position="27"/>
    </location>
</feature>
<reference evidence="3 4" key="1">
    <citation type="submission" date="2016-10" db="EMBL/GenBank/DDBJ databases">
        <authorList>
            <person name="de Groot N.N."/>
        </authorList>
    </citation>
    <scope>NUCLEOTIDE SEQUENCE [LARGE SCALE GENOMIC DNA]</scope>
    <source>
        <strain evidence="3 4">OK461</strain>
    </source>
</reference>
<evidence type="ECO:0000313" key="4">
    <source>
        <dbReference type="Proteomes" id="UP000181942"/>
    </source>
</evidence>
<evidence type="ECO:0000313" key="3">
    <source>
        <dbReference type="EMBL" id="SFE34286.1"/>
    </source>
</evidence>
<keyword evidence="2" id="KW-0732">Signal</keyword>
<feature type="compositionally biased region" description="Low complexity" evidence="1">
    <location>
        <begin position="47"/>
        <end position="58"/>
    </location>
</feature>
<feature type="compositionally biased region" description="Polar residues" evidence="1">
    <location>
        <begin position="89"/>
        <end position="101"/>
    </location>
</feature>
<dbReference type="OrthoDB" id="3629459at2"/>
<feature type="chain" id="PRO_5010162293" description="Lipoprotein" evidence="2">
    <location>
        <begin position="28"/>
        <end position="181"/>
    </location>
</feature>
<evidence type="ECO:0008006" key="5">
    <source>
        <dbReference type="Google" id="ProtNLM"/>
    </source>
</evidence>
<feature type="compositionally biased region" description="Basic and acidic residues" evidence="1">
    <location>
        <begin position="109"/>
        <end position="119"/>
    </location>
</feature>
<feature type="compositionally biased region" description="Basic and acidic residues" evidence="1">
    <location>
        <begin position="36"/>
        <end position="46"/>
    </location>
</feature>
<dbReference type="RefSeq" id="WP_075025543.1">
    <property type="nucleotide sequence ID" value="NZ_FONR01000001.1"/>
</dbReference>
<dbReference type="EMBL" id="FONR01000001">
    <property type="protein sequence ID" value="SFE34286.1"/>
    <property type="molecule type" value="Genomic_DNA"/>
</dbReference>
<accession>A0A1I1ZRK1</accession>
<feature type="region of interest" description="Disordered" evidence="1">
    <location>
        <begin position="24"/>
        <end position="59"/>
    </location>
</feature>